<protein>
    <recommendedName>
        <fullName evidence="2">Ricin B lectin domain-containing protein</fullName>
    </recommendedName>
</protein>
<dbReference type="InterPro" id="IPR035992">
    <property type="entry name" value="Ricin_B-like_lectins"/>
</dbReference>
<feature type="chain" id="PRO_5045665222" description="Ricin B lectin domain-containing protein" evidence="1">
    <location>
        <begin position="27"/>
        <end position="191"/>
    </location>
</feature>
<proteinExistence type="predicted"/>
<organism evidence="3 4">
    <name type="scientific">Nonomuraea monospora</name>
    <dbReference type="NCBI Taxonomy" id="568818"/>
    <lineage>
        <taxon>Bacteria</taxon>
        <taxon>Bacillati</taxon>
        <taxon>Actinomycetota</taxon>
        <taxon>Actinomycetes</taxon>
        <taxon>Streptosporangiales</taxon>
        <taxon>Streptosporangiaceae</taxon>
        <taxon>Nonomuraea</taxon>
    </lineage>
</organism>
<feature type="signal peptide" evidence="1">
    <location>
        <begin position="1"/>
        <end position="26"/>
    </location>
</feature>
<evidence type="ECO:0000259" key="2">
    <source>
        <dbReference type="Pfam" id="PF00652"/>
    </source>
</evidence>
<dbReference type="Gene3D" id="2.80.10.50">
    <property type="match status" value="1"/>
</dbReference>
<comment type="caution">
    <text evidence="3">The sequence shown here is derived from an EMBL/GenBank/DDBJ whole genome shotgun (WGS) entry which is preliminary data.</text>
</comment>
<gene>
    <name evidence="3" type="ORF">GCM10009850_097340</name>
</gene>
<dbReference type="Proteomes" id="UP001499843">
    <property type="component" value="Unassembled WGS sequence"/>
</dbReference>
<accession>A0ABN3CYC9</accession>
<name>A0ABN3CYC9_9ACTN</name>
<sequence length="191" mass="20596">MHRTIRRVVPASILAVAALFTAQILAAPAHADFRKSEPINNQKDEGFCIGIGGGSPDAGAETGLYRCDGRVNQDYQFLDNRSNTRIKVNNGSGYCLVVDDVLNPEGSRDVFQGSCTAPQDRARWQLASSAGGVVHPTARLASIRSFAYPGFCIGVGGGAMFHGNVVKAYHCDFKDYGNQNWVVNRSQSTMP</sequence>
<reference evidence="3 4" key="1">
    <citation type="journal article" date="2019" name="Int. J. Syst. Evol. Microbiol.">
        <title>The Global Catalogue of Microorganisms (GCM) 10K type strain sequencing project: providing services to taxonomists for standard genome sequencing and annotation.</title>
        <authorList>
            <consortium name="The Broad Institute Genomics Platform"/>
            <consortium name="The Broad Institute Genome Sequencing Center for Infectious Disease"/>
            <person name="Wu L."/>
            <person name="Ma J."/>
        </authorList>
    </citation>
    <scope>NUCLEOTIDE SEQUENCE [LARGE SCALE GENOMIC DNA]</scope>
    <source>
        <strain evidence="3 4">JCM 16114</strain>
    </source>
</reference>
<dbReference type="SUPFAM" id="SSF50370">
    <property type="entry name" value="Ricin B-like lectins"/>
    <property type="match status" value="1"/>
</dbReference>
<feature type="domain" description="Ricin B lectin" evidence="2">
    <location>
        <begin position="39"/>
        <end position="138"/>
    </location>
</feature>
<evidence type="ECO:0000313" key="3">
    <source>
        <dbReference type="EMBL" id="GAA2214269.1"/>
    </source>
</evidence>
<dbReference type="RefSeq" id="WP_344491457.1">
    <property type="nucleotide sequence ID" value="NZ_BAAAQX010000039.1"/>
</dbReference>
<keyword evidence="1" id="KW-0732">Signal</keyword>
<dbReference type="CDD" id="cd00161">
    <property type="entry name" value="beta-trefoil_Ricin-like"/>
    <property type="match status" value="1"/>
</dbReference>
<keyword evidence="4" id="KW-1185">Reference proteome</keyword>
<evidence type="ECO:0000313" key="4">
    <source>
        <dbReference type="Proteomes" id="UP001499843"/>
    </source>
</evidence>
<evidence type="ECO:0000256" key="1">
    <source>
        <dbReference type="SAM" id="SignalP"/>
    </source>
</evidence>
<dbReference type="InterPro" id="IPR000772">
    <property type="entry name" value="Ricin_B_lectin"/>
</dbReference>
<dbReference type="EMBL" id="BAAAQX010000039">
    <property type="protein sequence ID" value="GAA2214269.1"/>
    <property type="molecule type" value="Genomic_DNA"/>
</dbReference>
<dbReference type="PROSITE" id="PS50231">
    <property type="entry name" value="RICIN_B_LECTIN"/>
    <property type="match status" value="1"/>
</dbReference>
<dbReference type="Pfam" id="PF00652">
    <property type="entry name" value="Ricin_B_lectin"/>
    <property type="match status" value="1"/>
</dbReference>